<evidence type="ECO:0000256" key="4">
    <source>
        <dbReference type="SAM" id="MobiDB-lite"/>
    </source>
</evidence>
<sequence>MLKLFATLAALCVSSHLAAQEVTGLVVGVHDGDTLTLLTAEKKQLQIRLADIDAPELGQPFGQAAKRELSTLCFKQQAKVQTRTTDLYGRIVGVVSCEGRDVSRVMVEHGMAWAYRMYLRRPELLNIESDAKASHAGLWASPAIPPWEFRKTAKVAALSASAPASAPTSGASAPASSQATATVHTGPRGGKYIVNAAGHKEYLTSRHH</sequence>
<evidence type="ECO:0000313" key="8">
    <source>
        <dbReference type="Proteomes" id="UP001606302"/>
    </source>
</evidence>
<dbReference type="PROSITE" id="PS01123">
    <property type="entry name" value="TNASE_1"/>
    <property type="match status" value="1"/>
</dbReference>
<keyword evidence="5" id="KW-0732">Signal</keyword>
<accession>A0ABW7GQ11</accession>
<keyword evidence="8" id="KW-1185">Reference proteome</keyword>
<dbReference type="PANTHER" id="PTHR12302:SF3">
    <property type="entry name" value="SERINE_THREONINE-PROTEIN KINASE 31"/>
    <property type="match status" value="1"/>
</dbReference>
<name>A0ABW7GQ11_9BURK</name>
<evidence type="ECO:0000256" key="1">
    <source>
        <dbReference type="ARBA" id="ARBA00022722"/>
    </source>
</evidence>
<organism evidence="7 8">
    <name type="scientific">Pelomonas lactea</name>
    <dbReference type="NCBI Taxonomy" id="3299030"/>
    <lineage>
        <taxon>Bacteria</taxon>
        <taxon>Pseudomonadati</taxon>
        <taxon>Pseudomonadota</taxon>
        <taxon>Betaproteobacteria</taxon>
        <taxon>Burkholderiales</taxon>
        <taxon>Sphaerotilaceae</taxon>
        <taxon>Roseateles</taxon>
    </lineage>
</organism>
<protein>
    <submittedName>
        <fullName evidence="7">Thermonuclease family protein</fullName>
    </submittedName>
</protein>
<evidence type="ECO:0000259" key="6">
    <source>
        <dbReference type="PROSITE" id="PS50830"/>
    </source>
</evidence>
<dbReference type="InterPro" id="IPR035437">
    <property type="entry name" value="SNase_OB-fold_sf"/>
</dbReference>
<feature type="domain" description="TNase-like" evidence="6">
    <location>
        <begin position="20"/>
        <end position="141"/>
    </location>
</feature>
<dbReference type="PROSITE" id="PS50830">
    <property type="entry name" value="TNASE_3"/>
    <property type="match status" value="1"/>
</dbReference>
<gene>
    <name evidence="7" type="ORF">ACG04Q_20820</name>
</gene>
<feature type="region of interest" description="Disordered" evidence="4">
    <location>
        <begin position="163"/>
        <end position="190"/>
    </location>
</feature>
<dbReference type="InterPro" id="IPR002071">
    <property type="entry name" value="Thermonucl_AS"/>
</dbReference>
<proteinExistence type="predicted"/>
<feature type="chain" id="PRO_5047267317" evidence="5">
    <location>
        <begin position="20"/>
        <end position="208"/>
    </location>
</feature>
<comment type="caution">
    <text evidence="7">The sequence shown here is derived from an EMBL/GenBank/DDBJ whole genome shotgun (WGS) entry which is preliminary data.</text>
</comment>
<evidence type="ECO:0000256" key="2">
    <source>
        <dbReference type="ARBA" id="ARBA00022759"/>
    </source>
</evidence>
<dbReference type="PANTHER" id="PTHR12302">
    <property type="entry name" value="EBNA2 BINDING PROTEIN P100"/>
    <property type="match status" value="1"/>
</dbReference>
<keyword evidence="2" id="KW-0255">Endonuclease</keyword>
<evidence type="ECO:0000313" key="7">
    <source>
        <dbReference type="EMBL" id="MFG6464028.1"/>
    </source>
</evidence>
<evidence type="ECO:0000256" key="3">
    <source>
        <dbReference type="ARBA" id="ARBA00022801"/>
    </source>
</evidence>
<dbReference type="InterPro" id="IPR016071">
    <property type="entry name" value="Staphylococal_nuclease_OB-fold"/>
</dbReference>
<reference evidence="7 8" key="1">
    <citation type="submission" date="2024-08" db="EMBL/GenBank/DDBJ databases">
        <authorList>
            <person name="Lu H."/>
        </authorList>
    </citation>
    <scope>NUCLEOTIDE SEQUENCE [LARGE SCALE GENOMIC DNA]</scope>
    <source>
        <strain evidence="7 8">DXS20W</strain>
    </source>
</reference>
<evidence type="ECO:0000256" key="5">
    <source>
        <dbReference type="SAM" id="SignalP"/>
    </source>
</evidence>
<feature type="compositionally biased region" description="Low complexity" evidence="4">
    <location>
        <begin position="163"/>
        <end position="182"/>
    </location>
</feature>
<feature type="signal peptide" evidence="5">
    <location>
        <begin position="1"/>
        <end position="19"/>
    </location>
</feature>
<dbReference type="Proteomes" id="UP001606302">
    <property type="component" value="Unassembled WGS sequence"/>
</dbReference>
<dbReference type="SMART" id="SM00318">
    <property type="entry name" value="SNc"/>
    <property type="match status" value="1"/>
</dbReference>
<dbReference type="EMBL" id="JBIGHX010000008">
    <property type="protein sequence ID" value="MFG6464028.1"/>
    <property type="molecule type" value="Genomic_DNA"/>
</dbReference>
<dbReference type="SUPFAM" id="SSF50199">
    <property type="entry name" value="Staphylococcal nuclease"/>
    <property type="match status" value="1"/>
</dbReference>
<keyword evidence="1" id="KW-0540">Nuclease</keyword>
<keyword evidence="3" id="KW-0378">Hydrolase</keyword>
<dbReference type="Gene3D" id="2.40.50.90">
    <property type="match status" value="1"/>
</dbReference>
<dbReference type="Pfam" id="PF00565">
    <property type="entry name" value="SNase"/>
    <property type="match status" value="1"/>
</dbReference>